<reference evidence="1 2" key="1">
    <citation type="submission" date="2016-10" db="EMBL/GenBank/DDBJ databases">
        <authorList>
            <person name="de Groot N.N."/>
        </authorList>
    </citation>
    <scope>NUCLEOTIDE SEQUENCE [LARGE SCALE GENOMIC DNA]</scope>
    <source>
        <strain evidence="1 2">DSM 19938</strain>
    </source>
</reference>
<proteinExistence type="predicted"/>
<protein>
    <submittedName>
        <fullName evidence="1">Uncharacterized protein</fullName>
    </submittedName>
</protein>
<evidence type="ECO:0000313" key="1">
    <source>
        <dbReference type="EMBL" id="SEJ68822.1"/>
    </source>
</evidence>
<organism evidence="1 2">
    <name type="scientific">Dyadobacter koreensis</name>
    <dbReference type="NCBI Taxonomy" id="408657"/>
    <lineage>
        <taxon>Bacteria</taxon>
        <taxon>Pseudomonadati</taxon>
        <taxon>Bacteroidota</taxon>
        <taxon>Cytophagia</taxon>
        <taxon>Cytophagales</taxon>
        <taxon>Spirosomataceae</taxon>
        <taxon>Dyadobacter</taxon>
    </lineage>
</organism>
<dbReference type="Gene3D" id="2.170.15.10">
    <property type="entry name" value="Proaerolysin, chain A, domain 3"/>
    <property type="match status" value="1"/>
</dbReference>
<dbReference type="Proteomes" id="UP000199532">
    <property type="component" value="Unassembled WGS sequence"/>
</dbReference>
<dbReference type="AlphaFoldDB" id="A0A1H7B348"/>
<dbReference type="EMBL" id="FNXY01000011">
    <property type="protein sequence ID" value="SEJ68822.1"/>
    <property type="molecule type" value="Genomic_DNA"/>
</dbReference>
<accession>A0A1H7B348</accession>
<keyword evidence="2" id="KW-1185">Reference proteome</keyword>
<evidence type="ECO:0000313" key="2">
    <source>
        <dbReference type="Proteomes" id="UP000199532"/>
    </source>
</evidence>
<gene>
    <name evidence="1" type="ORF">SAMN04487995_5928</name>
</gene>
<name>A0A1H7B348_9BACT</name>
<sequence length="260" mass="29773">MSDYFTTFCIYLYILKKLYSLVLSGKLSIFTCHQEITKPFIPMNMIDEYVNSFSNRILTIGLLASMLSFSCSKSVKVEPQEMPIAEYVIQDIRYFMTTDDKIDTAKVVLKDTTFYNFGNDLKVGKFTGNLNKLNKTSRFQLTNLDALPDDVKLDDLSVNVPQNWNSGNYFDLFPEKFPLNQLGNQRPYNLASRSTENITVNVPPRSKISVTYSIEAYYMTCSFSAVLQNNTTGERYPLTGTWKGLLRYDNSQTKLAEQPL</sequence>